<dbReference type="OrthoDB" id="1750920at2759"/>
<organism evidence="2 3">
    <name type="scientific">Mucuna pruriens</name>
    <name type="common">Velvet bean</name>
    <name type="synonym">Dolichos pruriens</name>
    <dbReference type="NCBI Taxonomy" id="157652"/>
    <lineage>
        <taxon>Eukaryota</taxon>
        <taxon>Viridiplantae</taxon>
        <taxon>Streptophyta</taxon>
        <taxon>Embryophyta</taxon>
        <taxon>Tracheophyta</taxon>
        <taxon>Spermatophyta</taxon>
        <taxon>Magnoliopsida</taxon>
        <taxon>eudicotyledons</taxon>
        <taxon>Gunneridae</taxon>
        <taxon>Pentapetalae</taxon>
        <taxon>rosids</taxon>
        <taxon>fabids</taxon>
        <taxon>Fabales</taxon>
        <taxon>Fabaceae</taxon>
        <taxon>Papilionoideae</taxon>
        <taxon>50 kb inversion clade</taxon>
        <taxon>NPAAA clade</taxon>
        <taxon>indigoferoid/millettioid clade</taxon>
        <taxon>Phaseoleae</taxon>
        <taxon>Mucuna</taxon>
    </lineage>
</organism>
<dbReference type="Pfam" id="PF04195">
    <property type="entry name" value="Transposase_28"/>
    <property type="match status" value="1"/>
</dbReference>
<name>A0A371G2F4_MUCPR</name>
<feature type="non-terminal residue" evidence="2">
    <location>
        <position position="1"/>
    </location>
</feature>
<dbReference type="EMBL" id="QJKJ01006965">
    <property type="protein sequence ID" value="RDX84727.1"/>
    <property type="molecule type" value="Genomic_DNA"/>
</dbReference>
<comment type="caution">
    <text evidence="2">The sequence shown here is derived from an EMBL/GenBank/DDBJ whole genome shotgun (WGS) entry which is preliminary data.</text>
</comment>
<dbReference type="PANTHER" id="PTHR31099">
    <property type="entry name" value="OS06G0165300 PROTEIN"/>
    <property type="match status" value="1"/>
</dbReference>
<sequence length="373" mass="41014">MSGNPVILTLDFFAPSHELLSSTPSLQLLEWLDKSVLDYQSLTSSSDVELLASREAWVHPDFATSYLMTSCSPDERVCQPARGGGAGFVYMYETVFRDLGVILPFNDFIAGVVWILGVAPSQLHSNSWAAMQAFRVICHALSIHPSALVFLNFYSVHLGKKVGWVSLTPFPGRSLFTPFSTSYKGFKKHFVCTTSLTGAPFTFDSQSIPLCWQHPLPFKGIKTNTSLRAYKKEKAIASTISDHDSAVSSAPTTNTEEVVAIPTSPVTWHRGHSQNEVRLSFGPTLKTWHGGHSQNEVRLDFGPTSKTWHGGHSWNEVKSELGPTSGTWHGGHSWNEVKSALGPTSKTWQGGHSWNEVKSEFGPTSGTWHGIHS</sequence>
<dbReference type="AlphaFoldDB" id="A0A371G2F4"/>
<evidence type="ECO:0000313" key="2">
    <source>
        <dbReference type="EMBL" id="RDX84727.1"/>
    </source>
</evidence>
<evidence type="ECO:0000313" key="3">
    <source>
        <dbReference type="Proteomes" id="UP000257109"/>
    </source>
</evidence>
<evidence type="ECO:0000259" key="1">
    <source>
        <dbReference type="Pfam" id="PF04195"/>
    </source>
</evidence>
<dbReference type="Proteomes" id="UP000257109">
    <property type="component" value="Unassembled WGS sequence"/>
</dbReference>
<dbReference type="PANTHER" id="PTHR31099:SF49">
    <property type="entry name" value="MYOSIN HEAVY CHAIN-LIKE PROTEIN"/>
    <property type="match status" value="1"/>
</dbReference>
<proteinExistence type="predicted"/>
<feature type="domain" description="Transposase (putative) gypsy type" evidence="1">
    <location>
        <begin position="99"/>
        <end position="157"/>
    </location>
</feature>
<protein>
    <recommendedName>
        <fullName evidence="1">Transposase (putative) gypsy type domain-containing protein</fullName>
    </recommendedName>
</protein>
<dbReference type="InterPro" id="IPR007321">
    <property type="entry name" value="Transposase_28"/>
</dbReference>
<accession>A0A371G2F4</accession>
<gene>
    <name evidence="2" type="ORF">CR513_34178</name>
</gene>
<reference evidence="2" key="1">
    <citation type="submission" date="2018-05" db="EMBL/GenBank/DDBJ databases">
        <title>Draft genome of Mucuna pruriens seed.</title>
        <authorList>
            <person name="Nnadi N.E."/>
            <person name="Vos R."/>
            <person name="Hasami M.H."/>
            <person name="Devisetty U.K."/>
            <person name="Aguiy J.C."/>
        </authorList>
    </citation>
    <scope>NUCLEOTIDE SEQUENCE [LARGE SCALE GENOMIC DNA]</scope>
    <source>
        <strain evidence="2">JCA_2017</strain>
    </source>
</reference>
<keyword evidence="3" id="KW-1185">Reference proteome</keyword>